<dbReference type="FunCoup" id="H3AYY7">
    <property type="interactions" value="12"/>
</dbReference>
<keyword evidence="3 5" id="KW-1133">Transmembrane helix</keyword>
<evidence type="ECO:0000256" key="4">
    <source>
        <dbReference type="ARBA" id="ARBA00023136"/>
    </source>
</evidence>
<keyword evidence="9" id="KW-1185">Reference proteome</keyword>
<dbReference type="Pfam" id="PF13908">
    <property type="entry name" value="Shisa_N"/>
    <property type="match status" value="1"/>
</dbReference>
<reference evidence="8" key="3">
    <citation type="submission" date="2025-09" db="UniProtKB">
        <authorList>
            <consortium name="Ensembl"/>
        </authorList>
    </citation>
    <scope>IDENTIFICATION</scope>
</reference>
<dbReference type="PANTHER" id="PTHR31395:SF5">
    <property type="entry name" value="PROTEIN SHISA-4"/>
    <property type="match status" value="1"/>
</dbReference>
<dbReference type="GeneTree" id="ENSGT00730000111186"/>
<dbReference type="Proteomes" id="UP000008672">
    <property type="component" value="Unassembled WGS sequence"/>
</dbReference>
<dbReference type="Bgee" id="ENSLACG00000013077">
    <property type="expression patterns" value="Expressed in post-anal tail muscle and 6 other cell types or tissues"/>
</dbReference>
<accession>H3AYY7</accession>
<gene>
    <name evidence="8" type="primary">SHISA4</name>
</gene>
<reference evidence="8" key="2">
    <citation type="submission" date="2025-08" db="UniProtKB">
        <authorList>
            <consortium name="Ensembl"/>
        </authorList>
    </citation>
    <scope>IDENTIFICATION</scope>
</reference>
<sequence length="198" mass="22187">KRCPGIPFWRKGPKLGGFFFFFFLQALASANDDCLMYMDKNGTWYPGFGCPIFSFCCGNCYRRYCCQDLLKLITERQQKHCMTFYFSPKVIAGIASAIILFVAVIVTAICCFMCSCCYLYQQRMQMGTPFEGPSVPMSSYPAAQEVNLVHPKAAGEPYYPGYGGVPTYPAPYPPYPPTQPMYNPAAPPPYVPPKAPYP</sequence>
<feature type="domain" description="Shisa N-terminal" evidence="7">
    <location>
        <begin position="32"/>
        <end position="82"/>
    </location>
</feature>
<dbReference type="PANTHER" id="PTHR31395">
    <property type="entry name" value="SHISA"/>
    <property type="match status" value="1"/>
</dbReference>
<dbReference type="eggNOG" id="ENOG502RY6V">
    <property type="taxonomic scope" value="Eukaryota"/>
</dbReference>
<evidence type="ECO:0000256" key="5">
    <source>
        <dbReference type="SAM" id="Phobius"/>
    </source>
</evidence>
<dbReference type="InParanoid" id="H3AYY7"/>
<feature type="chain" id="PRO_5003580328" evidence="6">
    <location>
        <begin position="31"/>
        <end position="198"/>
    </location>
</feature>
<feature type="transmembrane region" description="Helical" evidence="5">
    <location>
        <begin position="90"/>
        <end position="120"/>
    </location>
</feature>
<dbReference type="EMBL" id="AFYH01013865">
    <property type="status" value="NOT_ANNOTATED_CDS"/>
    <property type="molecule type" value="Genomic_DNA"/>
</dbReference>
<dbReference type="EMBL" id="AFYH01013866">
    <property type="status" value="NOT_ANNOTATED_CDS"/>
    <property type="molecule type" value="Genomic_DNA"/>
</dbReference>
<evidence type="ECO:0000313" key="8">
    <source>
        <dbReference type="Ensembl" id="ENSLACP00000014858.1"/>
    </source>
</evidence>
<name>H3AYY7_LATCH</name>
<evidence type="ECO:0000256" key="6">
    <source>
        <dbReference type="SAM" id="SignalP"/>
    </source>
</evidence>
<keyword evidence="4 5" id="KW-0472">Membrane</keyword>
<keyword evidence="2 5" id="KW-0812">Transmembrane</keyword>
<dbReference type="InterPro" id="IPR026910">
    <property type="entry name" value="Shisa"/>
</dbReference>
<protein>
    <submittedName>
        <fullName evidence="8">Shisa family member 4</fullName>
    </submittedName>
</protein>
<dbReference type="GO" id="GO:0016020">
    <property type="term" value="C:membrane"/>
    <property type="evidence" value="ECO:0007669"/>
    <property type="project" value="UniProtKB-SubCell"/>
</dbReference>
<evidence type="ECO:0000256" key="1">
    <source>
        <dbReference type="ARBA" id="ARBA00004370"/>
    </source>
</evidence>
<proteinExistence type="predicted"/>
<dbReference type="Ensembl" id="ENSLACT00000014962.1">
    <property type="protein sequence ID" value="ENSLACP00000014858.1"/>
    <property type="gene ID" value="ENSLACG00000013077.1"/>
</dbReference>
<evidence type="ECO:0000259" key="7">
    <source>
        <dbReference type="Pfam" id="PF13908"/>
    </source>
</evidence>
<organism evidence="8 9">
    <name type="scientific">Latimeria chalumnae</name>
    <name type="common">Coelacanth</name>
    <dbReference type="NCBI Taxonomy" id="7897"/>
    <lineage>
        <taxon>Eukaryota</taxon>
        <taxon>Metazoa</taxon>
        <taxon>Chordata</taxon>
        <taxon>Craniata</taxon>
        <taxon>Vertebrata</taxon>
        <taxon>Euteleostomi</taxon>
        <taxon>Coelacanthiformes</taxon>
        <taxon>Coelacanthidae</taxon>
        <taxon>Latimeria</taxon>
    </lineage>
</organism>
<dbReference type="InterPro" id="IPR053891">
    <property type="entry name" value="Shisa_N"/>
</dbReference>
<keyword evidence="6" id="KW-0732">Signal</keyword>
<evidence type="ECO:0000256" key="3">
    <source>
        <dbReference type="ARBA" id="ARBA00022989"/>
    </source>
</evidence>
<feature type="signal peptide" evidence="6">
    <location>
        <begin position="1"/>
        <end position="30"/>
    </location>
</feature>
<comment type="subcellular location">
    <subcellularLocation>
        <location evidence="1">Membrane</location>
    </subcellularLocation>
</comment>
<evidence type="ECO:0000256" key="2">
    <source>
        <dbReference type="ARBA" id="ARBA00022692"/>
    </source>
</evidence>
<reference evidence="9" key="1">
    <citation type="submission" date="2011-08" db="EMBL/GenBank/DDBJ databases">
        <title>The draft genome of Latimeria chalumnae.</title>
        <authorList>
            <person name="Di Palma F."/>
            <person name="Alfoldi J."/>
            <person name="Johnson J."/>
            <person name="Berlin A."/>
            <person name="Gnerre S."/>
            <person name="Jaffe D."/>
            <person name="MacCallum I."/>
            <person name="Young S."/>
            <person name="Walker B.J."/>
            <person name="Lander E."/>
            <person name="Lindblad-Toh K."/>
        </authorList>
    </citation>
    <scope>NUCLEOTIDE SEQUENCE [LARGE SCALE GENOMIC DNA]</scope>
    <source>
        <strain evidence="9">Wild caught</strain>
    </source>
</reference>
<evidence type="ECO:0000313" key="9">
    <source>
        <dbReference type="Proteomes" id="UP000008672"/>
    </source>
</evidence>
<dbReference type="AlphaFoldDB" id="H3AYY7"/>